<name>A0A843U9Y5_COLES</name>
<dbReference type="Proteomes" id="UP000652761">
    <property type="component" value="Unassembled WGS sequence"/>
</dbReference>
<comment type="caution">
    <text evidence="1">The sequence shown here is derived from an EMBL/GenBank/DDBJ whole genome shotgun (WGS) entry which is preliminary data.</text>
</comment>
<evidence type="ECO:0000313" key="2">
    <source>
        <dbReference type="Proteomes" id="UP000652761"/>
    </source>
</evidence>
<protein>
    <submittedName>
        <fullName evidence="1">Uncharacterized protein</fullName>
    </submittedName>
</protein>
<reference evidence="1" key="1">
    <citation type="submission" date="2017-07" db="EMBL/GenBank/DDBJ databases">
        <title>Taro Niue Genome Assembly and Annotation.</title>
        <authorList>
            <person name="Atibalentja N."/>
            <person name="Keating K."/>
            <person name="Fields C.J."/>
        </authorList>
    </citation>
    <scope>NUCLEOTIDE SEQUENCE</scope>
    <source>
        <strain evidence="1">Niue_2</strain>
        <tissue evidence="1">Leaf</tissue>
    </source>
</reference>
<accession>A0A843U9Y5</accession>
<proteinExistence type="predicted"/>
<dbReference type="AlphaFoldDB" id="A0A843U9Y5"/>
<dbReference type="EMBL" id="NMUH01000625">
    <property type="protein sequence ID" value="MQL82332.1"/>
    <property type="molecule type" value="Genomic_DNA"/>
</dbReference>
<gene>
    <name evidence="1" type="ORF">Taro_014796</name>
</gene>
<organism evidence="1 2">
    <name type="scientific">Colocasia esculenta</name>
    <name type="common">Wild taro</name>
    <name type="synonym">Arum esculentum</name>
    <dbReference type="NCBI Taxonomy" id="4460"/>
    <lineage>
        <taxon>Eukaryota</taxon>
        <taxon>Viridiplantae</taxon>
        <taxon>Streptophyta</taxon>
        <taxon>Embryophyta</taxon>
        <taxon>Tracheophyta</taxon>
        <taxon>Spermatophyta</taxon>
        <taxon>Magnoliopsida</taxon>
        <taxon>Liliopsida</taxon>
        <taxon>Araceae</taxon>
        <taxon>Aroideae</taxon>
        <taxon>Colocasieae</taxon>
        <taxon>Colocasia</taxon>
    </lineage>
</organism>
<sequence length="81" mass="8963">MAVEVVMVRGARGRCLVEGQVKRDRDVGRRRRCRRGGGLKRQEGPEESAILEKVNGCDGVGEYHFFFFRGGGGWGGGRPQL</sequence>
<keyword evidence="2" id="KW-1185">Reference proteome</keyword>
<evidence type="ECO:0000313" key="1">
    <source>
        <dbReference type="EMBL" id="MQL82332.1"/>
    </source>
</evidence>